<dbReference type="SUPFAM" id="SSF116734">
    <property type="entry name" value="DNA methylase specificity domain"/>
    <property type="match status" value="1"/>
</dbReference>
<dbReference type="GO" id="GO:0003677">
    <property type="term" value="F:DNA binding"/>
    <property type="evidence" value="ECO:0007669"/>
    <property type="project" value="UniProtKB-KW"/>
</dbReference>
<dbReference type="AlphaFoldDB" id="B0NLB3"/>
<dbReference type="REBASE" id="21232">
    <property type="entry name" value="S3.Bst43183ORF224P"/>
</dbReference>
<sequence length="257" mass="29594">MAKQLYDYWFVQFDFPNEEGKPYKSSGGEMVWNEKLRRDIPKGWSCSDIKSALNIFTGKKDVSKAIPGPYKFFSCAPEPISSNEYMYDGEVVLVSGNGSYTGRVGYFNGKFDLYQRTYACVLKSESDTWMPFYYYTLRYMFQPVFSGGKHGSSIPYIVLGDLADFKFAKELTIINRFVSIVAPMFNEQFKRLVKTEQLIKQRNELLPLLMNGQVSVNSDLSVNKERKSPLLNFKRCVRHLSPSSAIHNCFGQRILDR</sequence>
<dbReference type="GO" id="GO:0009307">
    <property type="term" value="P:DNA restriction-modification system"/>
    <property type="evidence" value="ECO:0007669"/>
    <property type="project" value="UniProtKB-KW"/>
</dbReference>
<dbReference type="Proteomes" id="UP000004713">
    <property type="component" value="Unassembled WGS sequence"/>
</dbReference>
<protein>
    <recommendedName>
        <fullName evidence="5">Type I restriction modification DNA specificity domain-containing protein</fullName>
    </recommendedName>
</protein>
<evidence type="ECO:0000313" key="3">
    <source>
        <dbReference type="EMBL" id="EDS16836.1"/>
    </source>
</evidence>
<dbReference type="eggNOG" id="COG0732">
    <property type="taxonomic scope" value="Bacteria"/>
</dbReference>
<evidence type="ECO:0008006" key="5">
    <source>
        <dbReference type="Google" id="ProtNLM"/>
    </source>
</evidence>
<dbReference type="InterPro" id="IPR044946">
    <property type="entry name" value="Restrct_endonuc_typeI_TRD_sf"/>
</dbReference>
<dbReference type="Gene3D" id="3.90.220.20">
    <property type="entry name" value="DNA methylase specificity domains"/>
    <property type="match status" value="1"/>
</dbReference>
<dbReference type="HOGENOM" id="CLU_021095_9_1_10"/>
<keyword evidence="1" id="KW-0680">Restriction system</keyword>
<evidence type="ECO:0000256" key="2">
    <source>
        <dbReference type="ARBA" id="ARBA00023125"/>
    </source>
</evidence>
<organism evidence="3 4">
    <name type="scientific">Bacteroides stercoris ATCC 43183</name>
    <dbReference type="NCBI Taxonomy" id="449673"/>
    <lineage>
        <taxon>Bacteria</taxon>
        <taxon>Pseudomonadati</taxon>
        <taxon>Bacteroidota</taxon>
        <taxon>Bacteroidia</taxon>
        <taxon>Bacteroidales</taxon>
        <taxon>Bacteroidaceae</taxon>
        <taxon>Bacteroides</taxon>
    </lineage>
</organism>
<comment type="caution">
    <text evidence="3">The sequence shown here is derived from an EMBL/GenBank/DDBJ whole genome shotgun (WGS) entry which is preliminary data.</text>
</comment>
<evidence type="ECO:0000256" key="1">
    <source>
        <dbReference type="ARBA" id="ARBA00022747"/>
    </source>
</evidence>
<gene>
    <name evidence="3" type="ORF">BACSTE_00230</name>
</gene>
<proteinExistence type="predicted"/>
<reference evidence="3 4" key="1">
    <citation type="submission" date="2007-11" db="EMBL/GenBank/DDBJ databases">
        <title>Draft genome sequence of Bacteroides stercoris(ATCC 43183).</title>
        <authorList>
            <person name="Sudarsanam P."/>
            <person name="Ley R."/>
            <person name="Guruge J."/>
            <person name="Turnbaugh P.J."/>
            <person name="Mahowald M."/>
            <person name="Liep D."/>
            <person name="Gordon J."/>
        </authorList>
    </citation>
    <scope>NUCLEOTIDE SEQUENCE [LARGE SCALE GENOMIC DNA]</scope>
    <source>
        <strain evidence="3 4">ATCC 43183</strain>
    </source>
</reference>
<name>B0NLB3_BACSE</name>
<reference evidence="3 4" key="2">
    <citation type="submission" date="2007-11" db="EMBL/GenBank/DDBJ databases">
        <authorList>
            <person name="Fulton L."/>
            <person name="Clifton S."/>
            <person name="Fulton B."/>
            <person name="Xu J."/>
            <person name="Minx P."/>
            <person name="Pepin K.H."/>
            <person name="Johnson M."/>
            <person name="Thiruvilangam P."/>
            <person name="Bhonagiri V."/>
            <person name="Nash W.E."/>
            <person name="Mardis E.R."/>
            <person name="Wilson R.K."/>
        </authorList>
    </citation>
    <scope>NUCLEOTIDE SEQUENCE [LARGE SCALE GENOMIC DNA]</scope>
    <source>
        <strain evidence="3 4">ATCC 43183</strain>
    </source>
</reference>
<evidence type="ECO:0000313" key="4">
    <source>
        <dbReference type="Proteomes" id="UP000004713"/>
    </source>
</evidence>
<dbReference type="EMBL" id="ABFZ02000012">
    <property type="protein sequence ID" value="EDS16836.1"/>
    <property type="molecule type" value="Genomic_DNA"/>
</dbReference>
<keyword evidence="2" id="KW-0238">DNA-binding</keyword>
<accession>B0NLB3</accession>